<accession>A0A1S7LFD0</accession>
<gene>
    <name evidence="2" type="ORF">MAGMO_1466</name>
</gene>
<reference evidence="2" key="1">
    <citation type="submission" date="2015-04" db="EMBL/GenBank/DDBJ databases">
        <authorList>
            <person name="Syromyatnikov M.Y."/>
            <person name="Popov V.N."/>
        </authorList>
    </citation>
    <scope>NUCLEOTIDE SEQUENCE</scope>
    <source>
        <strain evidence="2">MO-1</strain>
    </source>
</reference>
<protein>
    <submittedName>
        <fullName evidence="2">Uncharacterized protein</fullName>
    </submittedName>
</protein>
<keyword evidence="1" id="KW-0732">Signal</keyword>
<evidence type="ECO:0000313" key="2">
    <source>
        <dbReference type="EMBL" id="CRH05655.1"/>
    </source>
</evidence>
<name>A0A1S7LFD0_MAGMO</name>
<dbReference type="AlphaFoldDB" id="A0A1S7LFD0"/>
<organism evidence="2">
    <name type="scientific">Magnetococcus massalia (strain MO-1)</name>
    <dbReference type="NCBI Taxonomy" id="451514"/>
    <lineage>
        <taxon>Bacteria</taxon>
        <taxon>Pseudomonadati</taxon>
        <taxon>Pseudomonadota</taxon>
        <taxon>Magnetococcia</taxon>
        <taxon>Magnetococcales</taxon>
        <taxon>Magnetococcaceae</taxon>
        <taxon>Magnetococcus</taxon>
    </lineage>
</organism>
<sequence length="120" mass="13412">MYQRLHASTAPLLLALSALVLFTTAPQQVAAQEKPINCMAEDVKYQKEIALIARTFQSNSHTTSVVSGLLQRVEGTLKQIQELQTPCPVIHSRYDPIYRSALLTLSRRQQTLQSVPPQQP</sequence>
<feature type="signal peptide" evidence="1">
    <location>
        <begin position="1"/>
        <end position="31"/>
    </location>
</feature>
<evidence type="ECO:0000256" key="1">
    <source>
        <dbReference type="SAM" id="SignalP"/>
    </source>
</evidence>
<dbReference type="EMBL" id="LO017727">
    <property type="protein sequence ID" value="CRH05655.1"/>
    <property type="molecule type" value="Genomic_DNA"/>
</dbReference>
<proteinExistence type="predicted"/>
<feature type="chain" id="PRO_5012187730" evidence="1">
    <location>
        <begin position="32"/>
        <end position="120"/>
    </location>
</feature>